<gene>
    <name evidence="2" type="ORF">P154DRAFT_518921</name>
</gene>
<name>A0A6A5WXI1_9PLEO</name>
<feature type="compositionally biased region" description="Low complexity" evidence="1">
    <location>
        <begin position="134"/>
        <end position="153"/>
    </location>
</feature>
<feature type="compositionally biased region" description="Basic and acidic residues" evidence="1">
    <location>
        <begin position="380"/>
        <end position="393"/>
    </location>
</feature>
<dbReference type="OrthoDB" id="3946796at2759"/>
<keyword evidence="3" id="KW-1185">Reference proteome</keyword>
<evidence type="ECO:0000313" key="3">
    <source>
        <dbReference type="Proteomes" id="UP000799779"/>
    </source>
</evidence>
<feature type="compositionally biased region" description="Low complexity" evidence="1">
    <location>
        <begin position="419"/>
        <end position="436"/>
    </location>
</feature>
<feature type="region of interest" description="Disordered" evidence="1">
    <location>
        <begin position="174"/>
        <end position="210"/>
    </location>
</feature>
<reference evidence="2" key="1">
    <citation type="journal article" date="2020" name="Stud. Mycol.">
        <title>101 Dothideomycetes genomes: a test case for predicting lifestyles and emergence of pathogens.</title>
        <authorList>
            <person name="Haridas S."/>
            <person name="Albert R."/>
            <person name="Binder M."/>
            <person name="Bloem J."/>
            <person name="Labutti K."/>
            <person name="Salamov A."/>
            <person name="Andreopoulos B."/>
            <person name="Baker S."/>
            <person name="Barry K."/>
            <person name="Bills G."/>
            <person name="Bluhm B."/>
            <person name="Cannon C."/>
            <person name="Castanera R."/>
            <person name="Culley D."/>
            <person name="Daum C."/>
            <person name="Ezra D."/>
            <person name="Gonzalez J."/>
            <person name="Henrissat B."/>
            <person name="Kuo A."/>
            <person name="Liang C."/>
            <person name="Lipzen A."/>
            <person name="Lutzoni F."/>
            <person name="Magnuson J."/>
            <person name="Mondo S."/>
            <person name="Nolan M."/>
            <person name="Ohm R."/>
            <person name="Pangilinan J."/>
            <person name="Park H.-J."/>
            <person name="Ramirez L."/>
            <person name="Alfaro M."/>
            <person name="Sun H."/>
            <person name="Tritt A."/>
            <person name="Yoshinaga Y."/>
            <person name="Zwiers L.-H."/>
            <person name="Turgeon B."/>
            <person name="Goodwin S."/>
            <person name="Spatafora J."/>
            <person name="Crous P."/>
            <person name="Grigoriev I."/>
        </authorList>
    </citation>
    <scope>NUCLEOTIDE SEQUENCE</scope>
    <source>
        <strain evidence="2">CBS 123094</strain>
    </source>
</reference>
<feature type="region of interest" description="Disordered" evidence="1">
    <location>
        <begin position="225"/>
        <end position="497"/>
    </location>
</feature>
<feature type="compositionally biased region" description="Basic and acidic residues" evidence="1">
    <location>
        <begin position="315"/>
        <end position="343"/>
    </location>
</feature>
<sequence length="528" mass="58444">MTRRQLAKQEEQLSKSQRMPSPPPQVQPAPKEITEEAPVATKETEPAQEETIYEDAVAGAEDEPQQQIQAKEPECFVLEGADEPDFIGEPGPTIEEDVDTPYEQEIITPSVEVDEPSPEPKSLSSYTPRDEQLTPSTSRAPSRAPSKSPSRSPMRLEESIEAIDALEEALENVGKAIPRLDNSGDEKSPRKTRFDLTATPNTRAKAAALKKSPLAAVPKLSRVPGTIRSLKPPTTKPVPTKASLSRSQSVRVAPSKNVEVKERKGSGQVADYLASKRRPISMSFPTPPPPAKSTRPPTKSTFQLPGEAVALRLKAAREERLKREAEEKERKEKEKEKEKELMKKPTFKARPAPVQKTAPPPIRQTAASKARENLMNSKPTAEEKEKEKEKENKPTSTASKRMSSLNPTKQRPSSMFIPSHPTFSITSSSTTSKRSSMIMNPGPVSKSTVTPADAVAQRHKAREIFNRDKQEKEAREKERREKEDAAKRARAEAAERGRIASREWAEKQRRKMLAVVAAVAEMNTSEAA</sequence>
<proteinExistence type="predicted"/>
<feature type="region of interest" description="Disordered" evidence="1">
    <location>
        <begin position="1"/>
        <end position="162"/>
    </location>
</feature>
<organism evidence="2 3">
    <name type="scientific">Amniculicola lignicola CBS 123094</name>
    <dbReference type="NCBI Taxonomy" id="1392246"/>
    <lineage>
        <taxon>Eukaryota</taxon>
        <taxon>Fungi</taxon>
        <taxon>Dikarya</taxon>
        <taxon>Ascomycota</taxon>
        <taxon>Pezizomycotina</taxon>
        <taxon>Dothideomycetes</taxon>
        <taxon>Pleosporomycetidae</taxon>
        <taxon>Pleosporales</taxon>
        <taxon>Amniculicolaceae</taxon>
        <taxon>Amniculicola</taxon>
    </lineage>
</organism>
<dbReference type="EMBL" id="ML977565">
    <property type="protein sequence ID" value="KAF2004861.1"/>
    <property type="molecule type" value="Genomic_DNA"/>
</dbReference>
<dbReference type="Proteomes" id="UP000799779">
    <property type="component" value="Unassembled WGS sequence"/>
</dbReference>
<feature type="compositionally biased region" description="Basic and acidic residues" evidence="1">
    <location>
        <begin position="462"/>
        <end position="497"/>
    </location>
</feature>
<feature type="compositionally biased region" description="Low complexity" evidence="1">
    <location>
        <begin position="231"/>
        <end position="241"/>
    </location>
</feature>
<feature type="compositionally biased region" description="Basic and acidic residues" evidence="1">
    <location>
        <begin position="182"/>
        <end position="194"/>
    </location>
</feature>
<protein>
    <submittedName>
        <fullName evidence="2">Uncharacterized protein</fullName>
    </submittedName>
</protein>
<dbReference type="AlphaFoldDB" id="A0A6A5WXI1"/>
<accession>A0A6A5WXI1</accession>
<evidence type="ECO:0000313" key="2">
    <source>
        <dbReference type="EMBL" id="KAF2004861.1"/>
    </source>
</evidence>
<evidence type="ECO:0000256" key="1">
    <source>
        <dbReference type="SAM" id="MobiDB-lite"/>
    </source>
</evidence>
<feature type="compositionally biased region" description="Polar residues" evidence="1">
    <location>
        <begin position="394"/>
        <end position="413"/>
    </location>
</feature>
<feature type="compositionally biased region" description="Low complexity" evidence="1">
    <location>
        <begin position="292"/>
        <end position="313"/>
    </location>
</feature>